<comment type="caution">
    <text evidence="1">The sequence shown here is derived from an EMBL/GenBank/DDBJ whole genome shotgun (WGS) entry which is preliminary data.</text>
</comment>
<dbReference type="EMBL" id="QWDD01000001">
    <property type="protein sequence ID" value="RNJ50334.1"/>
    <property type="molecule type" value="Genomic_DNA"/>
</dbReference>
<dbReference type="RefSeq" id="WP_123176278.1">
    <property type="nucleotide sequence ID" value="NZ_QWDD01000001.1"/>
</dbReference>
<name>A0A3M9XQM8_9HYPH</name>
<dbReference type="OrthoDB" id="7193207at2"/>
<keyword evidence="2" id="KW-1185">Reference proteome</keyword>
<evidence type="ECO:0000313" key="2">
    <source>
        <dbReference type="Proteomes" id="UP000268623"/>
    </source>
</evidence>
<evidence type="ECO:0000313" key="1">
    <source>
        <dbReference type="EMBL" id="RNJ50334.1"/>
    </source>
</evidence>
<accession>A0A3M9XQM8</accession>
<proteinExistence type="predicted"/>
<reference evidence="1 2" key="1">
    <citation type="submission" date="2018-08" db="EMBL/GenBank/DDBJ databases">
        <title>Genome sequence of Methylocystis hirsuta CSC1, a methanotroph able to accumulate PHAs.</title>
        <authorList>
            <person name="Bordel S."/>
            <person name="Rodriguez E."/>
            <person name="Gancedo J."/>
            <person name="Munoz R."/>
        </authorList>
    </citation>
    <scope>NUCLEOTIDE SEQUENCE [LARGE SCALE GENOMIC DNA]</scope>
    <source>
        <strain evidence="1 2">CSC1</strain>
    </source>
</reference>
<sequence>MDVKAAEPGSAEVIDFFDYVSPEPRTSPQRGGVQRRTAVARSGMEITDDWPAHVPVTEAELDLFEVHFGPLLDELLGSKN</sequence>
<organism evidence="1 2">
    <name type="scientific">Methylocystis hirsuta</name>
    <dbReference type="NCBI Taxonomy" id="369798"/>
    <lineage>
        <taxon>Bacteria</taxon>
        <taxon>Pseudomonadati</taxon>
        <taxon>Pseudomonadota</taxon>
        <taxon>Alphaproteobacteria</taxon>
        <taxon>Hyphomicrobiales</taxon>
        <taxon>Methylocystaceae</taxon>
        <taxon>Methylocystis</taxon>
    </lineage>
</organism>
<dbReference type="AlphaFoldDB" id="A0A3M9XQM8"/>
<dbReference type="Proteomes" id="UP000268623">
    <property type="component" value="Unassembled WGS sequence"/>
</dbReference>
<gene>
    <name evidence="1" type="ORF">D1O30_12740</name>
</gene>
<protein>
    <submittedName>
        <fullName evidence="1">Uncharacterized protein</fullName>
    </submittedName>
</protein>